<dbReference type="EMBL" id="AP012557">
    <property type="protein sequence ID" value="BAN09588.1"/>
    <property type="molecule type" value="Genomic_DNA"/>
</dbReference>
<protein>
    <submittedName>
        <fullName evidence="1">Probable transposase</fullName>
    </submittedName>
</protein>
<dbReference type="AlphaFoldDB" id="M5AL90"/>
<evidence type="ECO:0000313" key="1">
    <source>
        <dbReference type="EMBL" id="BAN09588.1"/>
    </source>
</evidence>
<reference evidence="1" key="1">
    <citation type="submission" date="2012-10" db="EMBL/GenBank/DDBJ databases">
        <authorList>
            <person name="Maita H."/>
            <person name="Sato S."/>
        </authorList>
    </citation>
    <scope>NUCLEOTIDE SEQUENCE</scope>
    <source>
        <strain evidence="1">NZP2037</strain>
    </source>
</reference>
<organism evidence="1">
    <name type="scientific">Rhizobium loti</name>
    <name type="common">Mesorhizobium loti</name>
    <dbReference type="NCBI Taxonomy" id="381"/>
    <lineage>
        <taxon>Bacteria</taxon>
        <taxon>Pseudomonadati</taxon>
        <taxon>Pseudomonadota</taxon>
        <taxon>Alphaproteobacteria</taxon>
        <taxon>Hyphomicrobiales</taxon>
        <taxon>Phyllobacteriaceae</taxon>
        <taxon>Mesorhizobium</taxon>
    </lineage>
</organism>
<sequence length="147" mass="16875">MMPGNLFRPVHVKTLTSRRRRALLIARKLLQDKAIAIQNDIRGLLRNFGLKVGMVGAVKFEARIRELTEGMPDLAEIVEPLLEARSKLRENFAALHRKLLAIVRGDAVCRRLTTIPASVRWWRWPITRPSTFRPASTTPRRSDRSWG</sequence>
<name>M5AL90_RHILI</name>
<proteinExistence type="predicted"/>
<accession>M5AL90</accession>
<reference evidence="1" key="2">
    <citation type="journal article" date="2013" name="Microbes Environ.">
        <title>Commonalities and Differences among Symbiosis Islands of Three Mesorhizobium loti Strains.</title>
        <authorList>
            <person name="Kasai-Maita H."/>
            <person name="Hirakawa H."/>
            <person name="Nakamura Y."/>
            <person name="Kaneko T."/>
            <person name="Miki K."/>
            <person name="Maruya J."/>
            <person name="Okazaki S."/>
            <person name="Tabata S."/>
            <person name="Saeki K."/>
            <person name="Sato S."/>
        </authorList>
    </citation>
    <scope>NUCLEOTIDE SEQUENCE</scope>
    <source>
        <strain evidence="1">NZP2037</strain>
    </source>
</reference>